<keyword evidence="1" id="KW-0812">Transmembrane</keyword>
<sequence>MDKSKFLLGVAAIVYALYVYFQFQNEIVVSNTLRSFILPTITLLYFLTVKRKSLYFALFLVIYAVSDLLMVIEPYISNKVNYYLGNSLYILAYTFLLLEVCKSVCVFHVVKNFKIHIIVLSILNVYIIYVLHVIVDPRVGNTNKLYIEIVYNVVMLLALSLALVNYFYRDNVKSLYLFLASMCLVFSEVIWVAYIYISASIFLNILSTSLYVIAFYFFYRQSQLFNTNRSEEMSILTH</sequence>
<evidence type="ECO:0000313" key="3">
    <source>
        <dbReference type="Proteomes" id="UP001597011"/>
    </source>
</evidence>
<evidence type="ECO:0000256" key="1">
    <source>
        <dbReference type="SAM" id="Phobius"/>
    </source>
</evidence>
<accession>A0ABW3BRV2</accession>
<comment type="caution">
    <text evidence="2">The sequence shown here is derived from an EMBL/GenBank/DDBJ whole genome shotgun (WGS) entry which is preliminary data.</text>
</comment>
<feature type="transmembrane region" description="Helical" evidence="1">
    <location>
        <begin position="54"/>
        <end position="76"/>
    </location>
</feature>
<keyword evidence="1" id="KW-1133">Transmembrane helix</keyword>
<dbReference type="RefSeq" id="WP_379941143.1">
    <property type="nucleotide sequence ID" value="NZ_JBHTIB010000012.1"/>
</dbReference>
<reference evidence="3" key="1">
    <citation type="journal article" date="2019" name="Int. J. Syst. Evol. Microbiol.">
        <title>The Global Catalogue of Microorganisms (GCM) 10K type strain sequencing project: providing services to taxonomists for standard genome sequencing and annotation.</title>
        <authorList>
            <consortium name="The Broad Institute Genomics Platform"/>
            <consortium name="The Broad Institute Genome Sequencing Center for Infectious Disease"/>
            <person name="Wu L."/>
            <person name="Ma J."/>
        </authorList>
    </citation>
    <scope>NUCLEOTIDE SEQUENCE [LARGE SCALE GENOMIC DNA]</scope>
    <source>
        <strain evidence="3">CCUG 60529</strain>
    </source>
</reference>
<organism evidence="2 3">
    <name type="scientific">Mariniflexile aquimaris</name>
    <dbReference type="NCBI Taxonomy" id="881009"/>
    <lineage>
        <taxon>Bacteria</taxon>
        <taxon>Pseudomonadati</taxon>
        <taxon>Bacteroidota</taxon>
        <taxon>Flavobacteriia</taxon>
        <taxon>Flavobacteriales</taxon>
        <taxon>Flavobacteriaceae</taxon>
        <taxon>Mariniflexile</taxon>
    </lineage>
</organism>
<dbReference type="EMBL" id="JBHTIB010000012">
    <property type="protein sequence ID" value="MFD0835741.1"/>
    <property type="molecule type" value="Genomic_DNA"/>
</dbReference>
<feature type="transmembrane region" description="Helical" evidence="1">
    <location>
        <begin position="88"/>
        <end position="110"/>
    </location>
</feature>
<evidence type="ECO:0000313" key="2">
    <source>
        <dbReference type="EMBL" id="MFD0835741.1"/>
    </source>
</evidence>
<proteinExistence type="predicted"/>
<feature type="transmembrane region" description="Helical" evidence="1">
    <location>
        <begin position="27"/>
        <end position="47"/>
    </location>
</feature>
<keyword evidence="3" id="KW-1185">Reference proteome</keyword>
<feature type="transmembrane region" description="Helical" evidence="1">
    <location>
        <begin position="5"/>
        <end position="21"/>
    </location>
</feature>
<feature type="transmembrane region" description="Helical" evidence="1">
    <location>
        <begin position="175"/>
        <end position="195"/>
    </location>
</feature>
<name>A0ABW3BRV2_9FLAO</name>
<dbReference type="Proteomes" id="UP001597011">
    <property type="component" value="Unassembled WGS sequence"/>
</dbReference>
<feature type="transmembrane region" description="Helical" evidence="1">
    <location>
        <begin position="117"/>
        <end position="134"/>
    </location>
</feature>
<keyword evidence="1" id="KW-0472">Membrane</keyword>
<gene>
    <name evidence="2" type="ORF">ACFQ0I_08205</name>
</gene>
<evidence type="ECO:0008006" key="4">
    <source>
        <dbReference type="Google" id="ProtNLM"/>
    </source>
</evidence>
<protein>
    <recommendedName>
        <fullName evidence="4">YhhN-like protein</fullName>
    </recommendedName>
</protein>
<feature type="transmembrane region" description="Helical" evidence="1">
    <location>
        <begin position="201"/>
        <end position="219"/>
    </location>
</feature>
<feature type="transmembrane region" description="Helical" evidence="1">
    <location>
        <begin position="149"/>
        <end position="168"/>
    </location>
</feature>